<dbReference type="EMBL" id="WBOB01000009">
    <property type="protein sequence ID" value="KAB1977550.1"/>
    <property type="molecule type" value="Genomic_DNA"/>
</dbReference>
<dbReference type="SUPFAM" id="SSF103473">
    <property type="entry name" value="MFS general substrate transporter"/>
    <property type="match status" value="1"/>
</dbReference>
<comment type="caution">
    <text evidence="7">The sequence shown here is derived from an EMBL/GenBank/DDBJ whole genome shotgun (WGS) entry which is preliminary data.</text>
</comment>
<feature type="transmembrane region" description="Helical" evidence="6">
    <location>
        <begin position="7"/>
        <end position="30"/>
    </location>
</feature>
<keyword evidence="5 6" id="KW-0472">Membrane</keyword>
<dbReference type="Proteomes" id="UP000430323">
    <property type="component" value="Unassembled WGS sequence"/>
</dbReference>
<evidence type="ECO:0000256" key="5">
    <source>
        <dbReference type="ARBA" id="ARBA00023136"/>
    </source>
</evidence>
<evidence type="ECO:0000256" key="6">
    <source>
        <dbReference type="SAM" id="Phobius"/>
    </source>
</evidence>
<evidence type="ECO:0000256" key="1">
    <source>
        <dbReference type="ARBA" id="ARBA00004651"/>
    </source>
</evidence>
<proteinExistence type="predicted"/>
<evidence type="ECO:0000256" key="4">
    <source>
        <dbReference type="ARBA" id="ARBA00022989"/>
    </source>
</evidence>
<dbReference type="GO" id="GO:0022857">
    <property type="term" value="F:transmembrane transporter activity"/>
    <property type="evidence" value="ECO:0007669"/>
    <property type="project" value="InterPro"/>
</dbReference>
<dbReference type="Pfam" id="PF07690">
    <property type="entry name" value="MFS_1"/>
    <property type="match status" value="1"/>
</dbReference>
<keyword evidence="3 6" id="KW-0812">Transmembrane</keyword>
<protein>
    <submittedName>
        <fullName evidence="7">MFS transporter</fullName>
    </submittedName>
</protein>
<evidence type="ECO:0000313" key="8">
    <source>
        <dbReference type="Proteomes" id="UP000430323"/>
    </source>
</evidence>
<gene>
    <name evidence="7" type="ORF">F8251_03145</name>
</gene>
<dbReference type="AlphaFoldDB" id="A0A6A1Z7N4"/>
<dbReference type="GO" id="GO:0005886">
    <property type="term" value="C:plasma membrane"/>
    <property type="evidence" value="ECO:0007669"/>
    <property type="project" value="UniProtKB-SubCell"/>
</dbReference>
<feature type="transmembrane region" description="Helical" evidence="6">
    <location>
        <begin position="94"/>
        <end position="115"/>
    </location>
</feature>
<feature type="transmembrane region" description="Helical" evidence="6">
    <location>
        <begin position="69"/>
        <end position="88"/>
    </location>
</feature>
<feature type="transmembrane region" description="Helical" evidence="6">
    <location>
        <begin position="36"/>
        <end position="57"/>
    </location>
</feature>
<name>A0A6A1Z7N4_9LACO</name>
<dbReference type="PANTHER" id="PTHR23513">
    <property type="entry name" value="INTEGRAL MEMBRANE EFFLUX PROTEIN-RELATED"/>
    <property type="match status" value="1"/>
</dbReference>
<organism evidence="7 8">
    <name type="scientific">Lactobacillus crispatus</name>
    <dbReference type="NCBI Taxonomy" id="47770"/>
    <lineage>
        <taxon>Bacteria</taxon>
        <taxon>Bacillati</taxon>
        <taxon>Bacillota</taxon>
        <taxon>Bacilli</taxon>
        <taxon>Lactobacillales</taxon>
        <taxon>Lactobacillaceae</taxon>
        <taxon>Lactobacillus</taxon>
    </lineage>
</organism>
<keyword evidence="4 6" id="KW-1133">Transmembrane helix</keyword>
<keyword evidence="2" id="KW-1003">Cell membrane</keyword>
<evidence type="ECO:0000313" key="7">
    <source>
        <dbReference type="EMBL" id="KAB1977550.1"/>
    </source>
</evidence>
<accession>A0A6A1Z7N4</accession>
<dbReference type="PANTHER" id="PTHR23513:SF6">
    <property type="entry name" value="MAJOR FACILITATOR SUPERFAMILY ASSOCIATED DOMAIN-CONTAINING PROTEIN"/>
    <property type="match status" value="1"/>
</dbReference>
<dbReference type="Gene3D" id="1.20.1250.20">
    <property type="entry name" value="MFS general substrate transporter like domains"/>
    <property type="match status" value="1"/>
</dbReference>
<evidence type="ECO:0000256" key="2">
    <source>
        <dbReference type="ARBA" id="ARBA00022475"/>
    </source>
</evidence>
<dbReference type="InterPro" id="IPR036259">
    <property type="entry name" value="MFS_trans_sf"/>
</dbReference>
<comment type="subcellular location">
    <subcellularLocation>
        <location evidence="1">Cell membrane</location>
        <topology evidence="1">Multi-pass membrane protein</topology>
    </subcellularLocation>
</comment>
<sequence>MKQDKKLLIGYAISGFGDQFYTFAIPLLLLTRSRSAILMGLLTAMEYLPTALFGLVIGSIFDKYSRKKIMFFSLIMQAILILIIPLLILHDFPIALVLFMIFLIGTFDLMSWTGYQILISESISENELSRISGTVGLISSIQKTF</sequence>
<reference evidence="7 8" key="1">
    <citation type="submission" date="2019-09" db="EMBL/GenBank/DDBJ databases">
        <title>Investigation of probiotic properties of different lactic acid bacteria.</title>
        <authorList>
            <person name="Jaomanjaka F."/>
            <person name="Blanc P."/>
        </authorList>
    </citation>
    <scope>NUCLEOTIDE SEQUENCE [LARGE SCALE GENOMIC DNA]</scope>
    <source>
        <strain evidence="7 8">BIO6272</strain>
    </source>
</reference>
<evidence type="ECO:0000256" key="3">
    <source>
        <dbReference type="ARBA" id="ARBA00022692"/>
    </source>
</evidence>
<dbReference type="InterPro" id="IPR011701">
    <property type="entry name" value="MFS"/>
</dbReference>